<dbReference type="FunFam" id="2.20.70.30:FF:000002">
    <property type="entry name" value="Nascent polypeptide-associated complex (NAC), alpha subunit"/>
    <property type="match status" value="1"/>
</dbReference>
<feature type="region of interest" description="Disordered" evidence="1">
    <location>
        <begin position="1252"/>
        <end position="1387"/>
    </location>
</feature>
<feature type="region of interest" description="Disordered" evidence="1">
    <location>
        <begin position="1049"/>
        <end position="1068"/>
    </location>
</feature>
<gene>
    <name evidence="3" type="ORF">ABG768_008915</name>
</gene>
<feature type="compositionally biased region" description="Polar residues" evidence="1">
    <location>
        <begin position="640"/>
        <end position="653"/>
    </location>
</feature>
<feature type="compositionally biased region" description="Low complexity" evidence="1">
    <location>
        <begin position="339"/>
        <end position="352"/>
    </location>
</feature>
<dbReference type="SMART" id="SM01407">
    <property type="entry name" value="NAC"/>
    <property type="match status" value="1"/>
</dbReference>
<dbReference type="Gene3D" id="1.10.8.10">
    <property type="entry name" value="DNA helicase RuvA subunit, C-terminal domain"/>
    <property type="match status" value="1"/>
</dbReference>
<feature type="region of interest" description="Disordered" evidence="1">
    <location>
        <begin position="1705"/>
        <end position="1775"/>
    </location>
</feature>
<feature type="region of interest" description="Disordered" evidence="1">
    <location>
        <begin position="302"/>
        <end position="355"/>
    </location>
</feature>
<feature type="compositionally biased region" description="Basic and acidic residues" evidence="1">
    <location>
        <begin position="1291"/>
        <end position="1301"/>
    </location>
</feature>
<feature type="region of interest" description="Disordered" evidence="1">
    <location>
        <begin position="589"/>
        <end position="727"/>
    </location>
</feature>
<feature type="region of interest" description="Disordered" evidence="1">
    <location>
        <begin position="494"/>
        <end position="516"/>
    </location>
</feature>
<feature type="compositionally biased region" description="Polar residues" evidence="1">
    <location>
        <begin position="1443"/>
        <end position="1462"/>
    </location>
</feature>
<feature type="compositionally biased region" description="Low complexity" evidence="1">
    <location>
        <begin position="712"/>
        <end position="727"/>
    </location>
</feature>
<dbReference type="Pfam" id="PF19026">
    <property type="entry name" value="UBA_HYPK"/>
    <property type="match status" value="1"/>
</dbReference>
<dbReference type="PANTHER" id="PTHR21713">
    <property type="entry name" value="NASCENT POLYPEPTIDE ASSOCIATED COMPLEX ALPHA SUBUNIT-RELATED"/>
    <property type="match status" value="1"/>
</dbReference>
<feature type="compositionally biased region" description="Basic and acidic residues" evidence="1">
    <location>
        <begin position="1346"/>
        <end position="1356"/>
    </location>
</feature>
<feature type="compositionally biased region" description="Low complexity" evidence="1">
    <location>
        <begin position="34"/>
        <end position="50"/>
    </location>
</feature>
<evidence type="ECO:0000313" key="3">
    <source>
        <dbReference type="EMBL" id="KAK9961104.1"/>
    </source>
</evidence>
<dbReference type="InterPro" id="IPR038187">
    <property type="entry name" value="NAC_A/B_dom_sf"/>
</dbReference>
<feature type="compositionally biased region" description="Acidic residues" evidence="1">
    <location>
        <begin position="589"/>
        <end position="616"/>
    </location>
</feature>
<feature type="region of interest" description="Disordered" evidence="1">
    <location>
        <begin position="776"/>
        <end position="807"/>
    </location>
</feature>
<protein>
    <recommendedName>
        <fullName evidence="2">NAC-A/B domain-containing protein</fullName>
    </recommendedName>
</protein>
<dbReference type="InterPro" id="IPR002715">
    <property type="entry name" value="Nas_poly-pep-assoc_cplx_dom"/>
</dbReference>
<dbReference type="FunFam" id="1.10.8.10:FF:000006">
    <property type="entry name" value="Putative nascent polypeptide-associated complex subunit alpha"/>
    <property type="match status" value="1"/>
</dbReference>
<feature type="region of interest" description="Disordered" evidence="1">
    <location>
        <begin position="234"/>
        <end position="255"/>
    </location>
</feature>
<dbReference type="PROSITE" id="PS51151">
    <property type="entry name" value="NAC_AB"/>
    <property type="match status" value="1"/>
</dbReference>
<dbReference type="CDD" id="cd22054">
    <property type="entry name" value="NAC_NACA"/>
    <property type="match status" value="1"/>
</dbReference>
<dbReference type="CDD" id="cd14416">
    <property type="entry name" value="UBA_NACAD"/>
    <property type="match status" value="1"/>
</dbReference>
<dbReference type="EMBL" id="JAWDJR010000016">
    <property type="protein sequence ID" value="KAK9961104.1"/>
    <property type="molecule type" value="Genomic_DNA"/>
</dbReference>
<feature type="compositionally biased region" description="Polar residues" evidence="1">
    <location>
        <begin position="1531"/>
        <end position="1540"/>
    </location>
</feature>
<proteinExistence type="predicted"/>
<dbReference type="Pfam" id="PF01849">
    <property type="entry name" value="NAC"/>
    <property type="match status" value="1"/>
</dbReference>
<feature type="compositionally biased region" description="Low complexity" evidence="1">
    <location>
        <begin position="305"/>
        <end position="315"/>
    </location>
</feature>
<feature type="compositionally biased region" description="Polar residues" evidence="1">
    <location>
        <begin position="1547"/>
        <end position="1586"/>
    </location>
</feature>
<feature type="region of interest" description="Disordered" evidence="1">
    <location>
        <begin position="1432"/>
        <end position="1586"/>
    </location>
</feature>
<feature type="region of interest" description="Disordered" evidence="1">
    <location>
        <begin position="1638"/>
        <end position="1693"/>
    </location>
</feature>
<sequence length="1910" mass="207931">MPGETAHRSGPTQGLLDSGDPQSELPGPDFSGQTSSSSASTPTDSASSPSPSSPPKLSPLSTPFGPRLVMAKPTTSPRPQPEGASFDLEGHSGTIGRPMGRFGRGAYRRGPMKMERIKVLTGSEIESDFQEPETMDSRVVMGQEALLRNMETQSGMLLGKQIGQEMSSSGHQPSEPFKKGHIGLDEKAKLDTGQVSSIVDQGKSLTSVPEQEKTISQTLECQVLESKVGDAELTDSSTLFPDNEGEPLSLSQGEVPSLSFSEPPYVVDPQRIGVLPGLDPDRYYTAPSTPIKMAYCSHLKQQWRPGSPSQSPGSPTDESDLCSPPTSPSGSYMTAEGGSWTSYTSSTSHSCSPNLTAETELQEAPACYVESLSEIGDELGDERTGNERDACLGKPDMPELLEDVACEVDTLTRDTCRPHWVTEHVSIQESSSSKKNTDYQQDTVMPEGSLRPRNFQRTHDATQSFNDPHHSLEMNFNACFSEPSMSLDPLLTPEDNATSALDGENKTPVTHSPETVDVDSNSVYLEIGSSVPLFHGYSREDGPESDAMIPASMLPFHGSLIFQADSMDITLFPTDDEQGNDVDAYAAGEEEADVDEYDDEDDEDECDDEDVNNDNDAEQKAEAALRGERGVEDPNEDDTSASFLNSLSENSINEGVDESFAYPDDTEESIDSTSYNGDEDDHLYCTEKHAELSQQFPGPDEPVQSVSHAKPESSGSESEMEISSESSELLHVELQGNLADCNVHDESVIAQQISDTKLLKGELSKGLTVQIKTIDEQGKQSTDPSTVMVTSEKGQQIPTENPTSSVDQDKVKQTYGTNDSCVAGATAADVCYEATVGDSQELDQKNGNSMDLMDTSLQLAETATNDLNKGVPQLTYLDDCSPTNIPVCAYPELCEVPDNLTSADVLPFERSMNQDNLTENQPSNDVNHSSQNMSCSTYSRLVISPKKENSESSITERELYTESWTPRDPLSLGECCDFEAENLLMCEIARSVHSKGLSVAHNIEAGEDIIGDDEDNNRYCDLQEKMADIDVGVVESNIASWRSIQDLSEAGGGEDDANNLQNPDSNPIIHCSSDKGLASSWNDPEKTCTPLILSGTSELALNMLSDDGKDVKDQTPNTDFNIPEDLSSDTLRKENAEKTSTDSTEKTSEQPQDLESCQEPDKVSLTSAISTEHIDLCESSSKTLISTQTDHLGAVSNQGHSNSQQITQTNTNSVSQNKLAFNLQGGSFGTFTFRKKPTDIKTVDSLETAVLQQSSVSHKETSNSNDGASNEVMGEKVIQLRGNIKNETVNDESKSTDRQLEQETTTGPQDQEKDTFDSDERGENGTKTGQKSEAQDFTETVSFLEQNKKLDGDSHKSGLSQAESDEATPKTAQNANSGHATEPKVIDPLKTNIAALASMDNEQIQCQEKEIETTGNQVASFDICSVREEFGETQHKEDDVSIAENTEPVQTPEQSIFHSSDPSCIDPNESVHTEPVVTTQTTDLTRPDEQKGLSDSSLSRLSLTESTRDINDNHVGGSSPLRVDSSEQDRVSPTCSSTVVQEEDLSTPIQESQPVHDISQTSDVLSHIQSPPDNKPSQPDSENPLQTTGICSMELAAWESEEQTQTLLLIQDTCHHESQRTVMTAKPCRCENTPVCMGHRTEQSQPTTSIGQTDSPRAQRTLNESDEIETLPCISPRPDSLVKTQQNQAERQSIEQDLCSNIYRSKGPEDVDLPFKNNIGSGNETDSDGSVPELEEPSGTLPRPSNPQLSHSPADESVSRAKQSRSEKKARKAMSKLGLKQIHGVTRITIRKSKNILFVITRPDVFKSPASDIYIVFGEAKIEDLSQQVHKAAAEKFKVPLDPSPLPSDITPSLTIKEESEEEEELDEGGLEQRDIELVMAQANVSRAKAVRALRHNKNDIVNAIMELTM</sequence>
<dbReference type="InterPro" id="IPR041907">
    <property type="entry name" value="NACAD_UBA"/>
</dbReference>
<name>A0AAW1ZI24_CULAL</name>
<feature type="compositionally biased region" description="Basic and acidic residues" evidence="1">
    <location>
        <begin position="1753"/>
        <end position="1767"/>
    </location>
</feature>
<comment type="caution">
    <text evidence="3">The sequence shown here is derived from an EMBL/GenBank/DDBJ whole genome shotgun (WGS) entry which is preliminary data.</text>
</comment>
<dbReference type="GO" id="GO:0005854">
    <property type="term" value="C:nascent polypeptide-associated complex"/>
    <property type="evidence" value="ECO:0007669"/>
    <property type="project" value="InterPro"/>
</dbReference>
<feature type="region of interest" description="Disordered" evidence="1">
    <location>
        <begin position="1107"/>
        <end position="1162"/>
    </location>
</feature>
<organism evidence="3 4">
    <name type="scientific">Culter alburnus</name>
    <name type="common">Topmouth culter</name>
    <dbReference type="NCBI Taxonomy" id="194366"/>
    <lineage>
        <taxon>Eukaryota</taxon>
        <taxon>Metazoa</taxon>
        <taxon>Chordata</taxon>
        <taxon>Craniata</taxon>
        <taxon>Vertebrata</taxon>
        <taxon>Euteleostomi</taxon>
        <taxon>Actinopterygii</taxon>
        <taxon>Neopterygii</taxon>
        <taxon>Teleostei</taxon>
        <taxon>Ostariophysi</taxon>
        <taxon>Cypriniformes</taxon>
        <taxon>Xenocyprididae</taxon>
        <taxon>Xenocypridinae</taxon>
        <taxon>Culter</taxon>
    </lineage>
</organism>
<evidence type="ECO:0000259" key="2">
    <source>
        <dbReference type="PROSITE" id="PS51151"/>
    </source>
</evidence>
<keyword evidence="4" id="KW-1185">Reference proteome</keyword>
<accession>A0AAW1ZI24</accession>
<dbReference type="Gene3D" id="2.20.70.30">
    <property type="entry name" value="Nascent polypeptide-associated complex domain"/>
    <property type="match status" value="1"/>
</dbReference>
<feature type="region of interest" description="Disordered" evidence="1">
    <location>
        <begin position="425"/>
        <end position="453"/>
    </location>
</feature>
<evidence type="ECO:0000313" key="4">
    <source>
        <dbReference type="Proteomes" id="UP001479290"/>
    </source>
</evidence>
<feature type="compositionally biased region" description="Polar residues" evidence="1">
    <location>
        <begin position="1370"/>
        <end position="1379"/>
    </location>
</feature>
<feature type="compositionally biased region" description="Polar residues" evidence="1">
    <location>
        <begin position="507"/>
        <end position="516"/>
    </location>
</feature>
<feature type="region of interest" description="Disordered" evidence="1">
    <location>
        <begin position="1"/>
        <end position="108"/>
    </location>
</feature>
<feature type="compositionally biased region" description="Basic and acidic residues" evidence="1">
    <location>
        <begin position="1310"/>
        <end position="1324"/>
    </location>
</feature>
<feature type="compositionally biased region" description="Basic and acidic residues" evidence="1">
    <location>
        <begin position="617"/>
        <end position="632"/>
    </location>
</feature>
<feature type="compositionally biased region" description="Polar residues" evidence="1">
    <location>
        <begin position="1682"/>
        <end position="1691"/>
    </location>
</feature>
<dbReference type="InterPro" id="IPR044034">
    <property type="entry name" value="NAC-like_UBA"/>
</dbReference>
<feature type="compositionally biased region" description="Basic and acidic residues" evidence="1">
    <location>
        <begin position="1130"/>
        <end position="1148"/>
    </location>
</feature>
<feature type="compositionally biased region" description="Acidic residues" evidence="1">
    <location>
        <begin position="1859"/>
        <end position="1870"/>
    </location>
</feature>
<feature type="compositionally biased region" description="Polar residues" evidence="1">
    <location>
        <begin position="1643"/>
        <end position="1662"/>
    </location>
</feature>
<feature type="region of interest" description="Disordered" evidence="1">
    <location>
        <begin position="1840"/>
        <end position="1870"/>
    </location>
</feature>
<feature type="compositionally biased region" description="Polar residues" evidence="1">
    <location>
        <begin position="779"/>
        <end position="806"/>
    </location>
</feature>
<dbReference type="Proteomes" id="UP001479290">
    <property type="component" value="Unassembled WGS sequence"/>
</dbReference>
<feature type="compositionally biased region" description="Polar residues" evidence="1">
    <location>
        <begin position="1325"/>
        <end position="1345"/>
    </location>
</feature>
<reference evidence="3 4" key="1">
    <citation type="submission" date="2024-05" db="EMBL/GenBank/DDBJ databases">
        <title>A high-quality chromosomal-level genome assembly of Topmouth culter (Culter alburnus).</title>
        <authorList>
            <person name="Zhao H."/>
        </authorList>
    </citation>
    <scope>NUCLEOTIDE SEQUENCE [LARGE SCALE GENOMIC DNA]</scope>
    <source>
        <strain evidence="3">CATC2023</strain>
        <tissue evidence="3">Muscle</tissue>
    </source>
</reference>
<evidence type="ECO:0000256" key="1">
    <source>
        <dbReference type="SAM" id="MobiDB-lite"/>
    </source>
</evidence>
<feature type="compositionally biased region" description="Low complexity" evidence="1">
    <location>
        <begin position="1493"/>
        <end position="1505"/>
    </location>
</feature>
<feature type="compositionally biased region" description="Basic and acidic residues" evidence="1">
    <location>
        <begin position="682"/>
        <end position="691"/>
    </location>
</feature>
<feature type="compositionally biased region" description="Polar residues" evidence="1">
    <location>
        <begin position="425"/>
        <end position="443"/>
    </location>
</feature>
<dbReference type="InterPro" id="IPR016641">
    <property type="entry name" value="EGD2/NACA0like"/>
</dbReference>
<feature type="compositionally biased region" description="Polar residues" evidence="1">
    <location>
        <begin position="1252"/>
        <end position="1268"/>
    </location>
</feature>
<feature type="domain" description="NAC-A/B" evidence="2">
    <location>
        <begin position="1764"/>
        <end position="1829"/>
    </location>
</feature>